<evidence type="ECO:0000313" key="6">
    <source>
        <dbReference type="Proteomes" id="UP001596956"/>
    </source>
</evidence>
<evidence type="ECO:0000256" key="3">
    <source>
        <dbReference type="ARBA" id="ARBA00023172"/>
    </source>
</evidence>
<dbReference type="Pfam" id="PF00589">
    <property type="entry name" value="Phage_integrase"/>
    <property type="match status" value="1"/>
</dbReference>
<keyword evidence="2" id="KW-0238">DNA-binding</keyword>
<feature type="domain" description="Tyr recombinase" evidence="4">
    <location>
        <begin position="14"/>
        <end position="215"/>
    </location>
</feature>
<dbReference type="InterPro" id="IPR013762">
    <property type="entry name" value="Integrase-like_cat_sf"/>
</dbReference>
<comment type="similarity">
    <text evidence="1">Belongs to the 'phage' integrase family.</text>
</comment>
<dbReference type="InterPro" id="IPR050090">
    <property type="entry name" value="Tyrosine_recombinase_XerCD"/>
</dbReference>
<keyword evidence="3" id="KW-0233">DNA recombination</keyword>
<protein>
    <submittedName>
        <fullName evidence="5">Site-specific integrase</fullName>
    </submittedName>
</protein>
<dbReference type="EMBL" id="JBHTHR010000259">
    <property type="protein sequence ID" value="MFD0801614.1"/>
    <property type="molecule type" value="Genomic_DNA"/>
</dbReference>
<reference evidence="6" key="1">
    <citation type="journal article" date="2019" name="Int. J. Syst. Evol. Microbiol.">
        <title>The Global Catalogue of Microorganisms (GCM) 10K type strain sequencing project: providing services to taxonomists for standard genome sequencing and annotation.</title>
        <authorList>
            <consortium name="The Broad Institute Genomics Platform"/>
            <consortium name="The Broad Institute Genome Sequencing Center for Infectious Disease"/>
            <person name="Wu L."/>
            <person name="Ma J."/>
        </authorList>
    </citation>
    <scope>NUCLEOTIDE SEQUENCE [LARGE SCALE GENOMIC DNA]</scope>
    <source>
        <strain evidence="6">CCUG 63369</strain>
    </source>
</reference>
<evidence type="ECO:0000256" key="2">
    <source>
        <dbReference type="ARBA" id="ARBA00023125"/>
    </source>
</evidence>
<dbReference type="PROSITE" id="PS51898">
    <property type="entry name" value="TYR_RECOMBINASE"/>
    <property type="match status" value="1"/>
</dbReference>
<dbReference type="PANTHER" id="PTHR30349">
    <property type="entry name" value="PHAGE INTEGRASE-RELATED"/>
    <property type="match status" value="1"/>
</dbReference>
<organism evidence="5 6">
    <name type="scientific">Streptomonospora algeriensis</name>
    <dbReference type="NCBI Taxonomy" id="995084"/>
    <lineage>
        <taxon>Bacteria</taxon>
        <taxon>Bacillati</taxon>
        <taxon>Actinomycetota</taxon>
        <taxon>Actinomycetes</taxon>
        <taxon>Streptosporangiales</taxon>
        <taxon>Nocardiopsidaceae</taxon>
        <taxon>Streptomonospora</taxon>
    </lineage>
</organism>
<accession>A0ABW3BH41</accession>
<dbReference type="InterPro" id="IPR002104">
    <property type="entry name" value="Integrase_catalytic"/>
</dbReference>
<keyword evidence="6" id="KW-1185">Reference proteome</keyword>
<dbReference type="CDD" id="cd01189">
    <property type="entry name" value="INT_ICEBs1_C_like"/>
    <property type="match status" value="1"/>
</dbReference>
<dbReference type="SUPFAM" id="SSF56349">
    <property type="entry name" value="DNA breaking-rejoining enzymes"/>
    <property type="match status" value="1"/>
</dbReference>
<proteinExistence type="inferred from homology"/>
<dbReference type="Proteomes" id="UP001596956">
    <property type="component" value="Unassembled WGS sequence"/>
</dbReference>
<evidence type="ECO:0000259" key="4">
    <source>
        <dbReference type="PROSITE" id="PS51898"/>
    </source>
</evidence>
<comment type="caution">
    <text evidence="5">The sequence shown here is derived from an EMBL/GenBank/DDBJ whole genome shotgun (WGS) entry which is preliminary data.</text>
</comment>
<dbReference type="Gene3D" id="1.10.443.10">
    <property type="entry name" value="Intergrase catalytic core"/>
    <property type="match status" value="1"/>
</dbReference>
<evidence type="ECO:0000256" key="1">
    <source>
        <dbReference type="ARBA" id="ARBA00008857"/>
    </source>
</evidence>
<sequence>MAELVEAPEGRQGRPSKALTLDQAHALLEAAREYALYPYIVVSLTTGIRTEEARALRWEQVDVEGNPHTAPPRPPSLAVWRADREGGETKTRTSKRTLALPQLAVDALRQRKAEQDRQRVAAGSQWEEHGLVFCTGQGKPYTRFHAYKLFQPIVKRAGLENWTPRELRHSFVSLLSADGTPVEEIARMAGHATTLTTETYYRRELRPIITEGADRMDAILRQNPPSEDS</sequence>
<dbReference type="InterPro" id="IPR011010">
    <property type="entry name" value="DNA_brk_join_enz"/>
</dbReference>
<dbReference type="PANTHER" id="PTHR30349:SF41">
    <property type="entry name" value="INTEGRASE_RECOMBINASE PROTEIN MJ0367-RELATED"/>
    <property type="match status" value="1"/>
</dbReference>
<evidence type="ECO:0000313" key="5">
    <source>
        <dbReference type="EMBL" id="MFD0801614.1"/>
    </source>
</evidence>
<gene>
    <name evidence="5" type="ORF">ACFQZU_09835</name>
</gene>
<name>A0ABW3BH41_9ACTN</name>